<proteinExistence type="predicted"/>
<keyword evidence="3" id="KW-1185">Reference proteome</keyword>
<comment type="caution">
    <text evidence="2">The sequence shown here is derived from an EMBL/GenBank/DDBJ whole genome shotgun (WGS) entry which is preliminary data.</text>
</comment>
<evidence type="ECO:0000313" key="2">
    <source>
        <dbReference type="EMBL" id="GGM42985.1"/>
    </source>
</evidence>
<dbReference type="AlphaFoldDB" id="A0A917TXV2"/>
<evidence type="ECO:0000256" key="1">
    <source>
        <dbReference type="SAM" id="SignalP"/>
    </source>
</evidence>
<protein>
    <recommendedName>
        <fullName evidence="4">DUF4825 domain-containing protein</fullName>
    </recommendedName>
</protein>
<sequence>MTKIKSLFAVLLLSFILIGCQNNNLNLSEDVSSIEVYEWSSEELVATIDDEEFIDELVKDLDNAKTGTTSDMDFESPDFELHFKSGNETLFEMGYYKKVMSLDVEGRYWDFSEDIMYNSELQLPLE</sequence>
<evidence type="ECO:0000313" key="3">
    <source>
        <dbReference type="Proteomes" id="UP000618460"/>
    </source>
</evidence>
<feature type="chain" id="PRO_5038733159" description="DUF4825 domain-containing protein" evidence="1">
    <location>
        <begin position="22"/>
        <end position="126"/>
    </location>
</feature>
<name>A0A917TXV2_9BACI</name>
<gene>
    <name evidence="2" type="ORF">GCM10011351_31190</name>
</gene>
<reference evidence="2" key="2">
    <citation type="submission" date="2020-09" db="EMBL/GenBank/DDBJ databases">
        <authorList>
            <person name="Sun Q."/>
            <person name="Zhou Y."/>
        </authorList>
    </citation>
    <scope>NUCLEOTIDE SEQUENCE</scope>
    <source>
        <strain evidence="2">CGMCC 1.6333</strain>
    </source>
</reference>
<dbReference type="Proteomes" id="UP000618460">
    <property type="component" value="Unassembled WGS sequence"/>
</dbReference>
<accession>A0A917TXV2</accession>
<dbReference type="RefSeq" id="WP_117157225.1">
    <property type="nucleotide sequence ID" value="NZ_BMLG01000032.1"/>
</dbReference>
<dbReference type="EMBL" id="BMLG01000032">
    <property type="protein sequence ID" value="GGM42985.1"/>
    <property type="molecule type" value="Genomic_DNA"/>
</dbReference>
<feature type="signal peptide" evidence="1">
    <location>
        <begin position="1"/>
        <end position="21"/>
    </location>
</feature>
<dbReference type="PROSITE" id="PS51257">
    <property type="entry name" value="PROKAR_LIPOPROTEIN"/>
    <property type="match status" value="1"/>
</dbReference>
<organism evidence="2 3">
    <name type="scientific">Paraliobacillus quinghaiensis</name>
    <dbReference type="NCBI Taxonomy" id="470815"/>
    <lineage>
        <taxon>Bacteria</taxon>
        <taxon>Bacillati</taxon>
        <taxon>Bacillota</taxon>
        <taxon>Bacilli</taxon>
        <taxon>Bacillales</taxon>
        <taxon>Bacillaceae</taxon>
        <taxon>Paraliobacillus</taxon>
    </lineage>
</organism>
<evidence type="ECO:0008006" key="4">
    <source>
        <dbReference type="Google" id="ProtNLM"/>
    </source>
</evidence>
<reference evidence="2" key="1">
    <citation type="journal article" date="2014" name="Int. J. Syst. Evol. Microbiol.">
        <title>Complete genome sequence of Corynebacterium casei LMG S-19264T (=DSM 44701T), isolated from a smear-ripened cheese.</title>
        <authorList>
            <consortium name="US DOE Joint Genome Institute (JGI-PGF)"/>
            <person name="Walter F."/>
            <person name="Albersmeier A."/>
            <person name="Kalinowski J."/>
            <person name="Ruckert C."/>
        </authorList>
    </citation>
    <scope>NUCLEOTIDE SEQUENCE</scope>
    <source>
        <strain evidence="2">CGMCC 1.6333</strain>
    </source>
</reference>
<keyword evidence="1" id="KW-0732">Signal</keyword>
<dbReference type="OrthoDB" id="2166455at2"/>